<comment type="catalytic activity">
    <reaction evidence="2">
        <text>2 GTP = 3',3'-c-di-GMP + 2 diphosphate</text>
        <dbReference type="Rhea" id="RHEA:24898"/>
        <dbReference type="ChEBI" id="CHEBI:33019"/>
        <dbReference type="ChEBI" id="CHEBI:37565"/>
        <dbReference type="ChEBI" id="CHEBI:58805"/>
        <dbReference type="EC" id="2.7.7.65"/>
    </reaction>
</comment>
<evidence type="ECO:0000313" key="5">
    <source>
        <dbReference type="EMBL" id="PVX31133.1"/>
    </source>
</evidence>
<dbReference type="GO" id="GO:0043709">
    <property type="term" value="P:cell adhesion involved in single-species biofilm formation"/>
    <property type="evidence" value="ECO:0007669"/>
    <property type="project" value="TreeGrafter"/>
</dbReference>
<dbReference type="EMBL" id="QENQ01000001">
    <property type="protein sequence ID" value="PVX31133.1"/>
    <property type="molecule type" value="Genomic_DNA"/>
</dbReference>
<dbReference type="SMART" id="SM00267">
    <property type="entry name" value="GGDEF"/>
    <property type="match status" value="1"/>
</dbReference>
<feature type="transmembrane region" description="Helical" evidence="3">
    <location>
        <begin position="232"/>
        <end position="252"/>
    </location>
</feature>
<dbReference type="InterPro" id="IPR000160">
    <property type="entry name" value="GGDEF_dom"/>
</dbReference>
<dbReference type="FunFam" id="3.30.70.270:FF:000001">
    <property type="entry name" value="Diguanylate cyclase domain protein"/>
    <property type="match status" value="1"/>
</dbReference>
<evidence type="ECO:0000256" key="2">
    <source>
        <dbReference type="ARBA" id="ARBA00034247"/>
    </source>
</evidence>
<protein>
    <recommendedName>
        <fullName evidence="1">diguanylate cyclase</fullName>
        <ecNumber evidence="1">2.7.7.65</ecNumber>
    </recommendedName>
</protein>
<dbReference type="PANTHER" id="PTHR45138">
    <property type="entry name" value="REGULATORY COMPONENTS OF SENSORY TRANSDUCTION SYSTEM"/>
    <property type="match status" value="1"/>
</dbReference>
<sequence length="578" mass="62651">MVHRWGAVLALFITIVGWMPKPAHAVGVPVERGLCHAVTPLATTDAQGPGLRFACDSAPRQYQQGSLWLRIEPDRYLHSRGTPTLLVHYSRFDRLAVGMRYADGRTEWQQVRNGNYGDYWRPGAQVAFAPRNRDAVVTAIFVRFDRLASHNLLRLRLLPAGTAELQSGLLAALIGAALTLLAIGALYNLSLAIAVRRQYLAWQGAWAAIVFLWGTLWSQFVLMVVPGLAGSFSAQASTLLSTTAIMLATFSAATSVERVLLPRWLRGATLALGLSVGILGIPASIVRTASIETLGAVLGVLVLADLLAVAICLAWAVKRGSREARDLVAAWSVPMAALALTELVDIGSGLWGGGAQILVLFAAAWQTIWLSIAASRRLARFRAERDLARAAEARASELAVRDPLTGIHNRRGFVTTVTPMMLAAHRSHTPMALLLIDIDRFKAINDVHGHEAGDTVLCTLADRLARWQGPMCATARLGGEEFAMMIGQFEGPSLLQFADHVRQELGACDHRSTIGDRPVTVSIGVAELRETADYQQLYRAADRALYVAKDSGRNRVIHADHAASQVAPGKEIEEAEAR</sequence>
<keyword evidence="6" id="KW-1185">Reference proteome</keyword>
<dbReference type="InterPro" id="IPR029787">
    <property type="entry name" value="Nucleotide_cyclase"/>
</dbReference>
<organism evidence="5 6">
    <name type="scientific">Sphingomonas pokkalii</name>
    <dbReference type="NCBI Taxonomy" id="2175090"/>
    <lineage>
        <taxon>Bacteria</taxon>
        <taxon>Pseudomonadati</taxon>
        <taxon>Pseudomonadota</taxon>
        <taxon>Alphaproteobacteria</taxon>
        <taxon>Sphingomonadales</taxon>
        <taxon>Sphingomonadaceae</taxon>
        <taxon>Sphingomonas</taxon>
    </lineage>
</organism>
<gene>
    <name evidence="5" type="ORF">DD559_18795</name>
</gene>
<dbReference type="PROSITE" id="PS50887">
    <property type="entry name" value="GGDEF"/>
    <property type="match status" value="1"/>
</dbReference>
<dbReference type="AlphaFoldDB" id="A0A2U0SIJ5"/>
<dbReference type="Pfam" id="PF00990">
    <property type="entry name" value="GGDEF"/>
    <property type="match status" value="1"/>
</dbReference>
<evidence type="ECO:0000256" key="3">
    <source>
        <dbReference type="SAM" id="Phobius"/>
    </source>
</evidence>
<dbReference type="GO" id="GO:0005886">
    <property type="term" value="C:plasma membrane"/>
    <property type="evidence" value="ECO:0007669"/>
    <property type="project" value="TreeGrafter"/>
</dbReference>
<dbReference type="SUPFAM" id="SSF55073">
    <property type="entry name" value="Nucleotide cyclase"/>
    <property type="match status" value="1"/>
</dbReference>
<proteinExistence type="predicted"/>
<dbReference type="CDD" id="cd01949">
    <property type="entry name" value="GGDEF"/>
    <property type="match status" value="1"/>
</dbReference>
<dbReference type="Gene3D" id="3.30.70.270">
    <property type="match status" value="1"/>
</dbReference>
<evidence type="ECO:0000256" key="1">
    <source>
        <dbReference type="ARBA" id="ARBA00012528"/>
    </source>
</evidence>
<feature type="transmembrane region" description="Helical" evidence="3">
    <location>
        <begin position="357"/>
        <end position="375"/>
    </location>
</feature>
<dbReference type="EC" id="2.7.7.65" evidence="1"/>
<dbReference type="NCBIfam" id="TIGR00254">
    <property type="entry name" value="GGDEF"/>
    <property type="match status" value="1"/>
</dbReference>
<evidence type="ECO:0000313" key="6">
    <source>
        <dbReference type="Proteomes" id="UP000245890"/>
    </source>
</evidence>
<keyword evidence="3" id="KW-0812">Transmembrane</keyword>
<comment type="caution">
    <text evidence="5">The sequence shown here is derived from an EMBL/GenBank/DDBJ whole genome shotgun (WGS) entry which is preliminary data.</text>
</comment>
<dbReference type="InterPro" id="IPR050469">
    <property type="entry name" value="Diguanylate_Cyclase"/>
</dbReference>
<feature type="transmembrane region" description="Helical" evidence="3">
    <location>
        <begin position="264"/>
        <end position="285"/>
    </location>
</feature>
<dbReference type="OrthoDB" id="9759607at2"/>
<feature type="transmembrane region" description="Helical" evidence="3">
    <location>
        <begin position="329"/>
        <end position="351"/>
    </location>
</feature>
<dbReference type="GO" id="GO:0052621">
    <property type="term" value="F:diguanylate cyclase activity"/>
    <property type="evidence" value="ECO:0007669"/>
    <property type="project" value="UniProtKB-EC"/>
</dbReference>
<dbReference type="Proteomes" id="UP000245890">
    <property type="component" value="Unassembled WGS sequence"/>
</dbReference>
<dbReference type="PANTHER" id="PTHR45138:SF9">
    <property type="entry name" value="DIGUANYLATE CYCLASE DGCM-RELATED"/>
    <property type="match status" value="1"/>
</dbReference>
<dbReference type="InterPro" id="IPR043128">
    <property type="entry name" value="Rev_trsase/Diguanyl_cyclase"/>
</dbReference>
<dbReference type="GO" id="GO:1902201">
    <property type="term" value="P:negative regulation of bacterial-type flagellum-dependent cell motility"/>
    <property type="evidence" value="ECO:0007669"/>
    <property type="project" value="TreeGrafter"/>
</dbReference>
<evidence type="ECO:0000259" key="4">
    <source>
        <dbReference type="PROSITE" id="PS50887"/>
    </source>
</evidence>
<reference evidence="5 6" key="1">
    <citation type="submission" date="2018-05" db="EMBL/GenBank/DDBJ databases">
        <title>Description of Sphingomonas pokkalii sp nov, isolated from the rhizosphere of saline tolerant pokkali rice and its draft genome analysis.</title>
        <authorList>
            <person name="Menon R."/>
            <person name="Kumari S."/>
            <person name="Rameshkumar N."/>
        </authorList>
    </citation>
    <scope>NUCLEOTIDE SEQUENCE [LARGE SCALE GENOMIC DNA]</scope>
    <source>
        <strain evidence="5 6">L3B27</strain>
    </source>
</reference>
<feature type="transmembrane region" description="Helical" evidence="3">
    <location>
        <begin position="168"/>
        <end position="187"/>
    </location>
</feature>
<feature type="domain" description="GGDEF" evidence="4">
    <location>
        <begin position="429"/>
        <end position="561"/>
    </location>
</feature>
<feature type="transmembrane region" description="Helical" evidence="3">
    <location>
        <begin position="297"/>
        <end position="317"/>
    </location>
</feature>
<accession>A0A2U0SIJ5</accession>
<name>A0A2U0SIJ5_9SPHN</name>
<keyword evidence="3" id="KW-1133">Transmembrane helix</keyword>
<keyword evidence="3" id="KW-0472">Membrane</keyword>
<feature type="transmembrane region" description="Helical" evidence="3">
    <location>
        <begin position="199"/>
        <end position="220"/>
    </location>
</feature>